<evidence type="ECO:0000313" key="19">
    <source>
        <dbReference type="Proteomes" id="UP000823872"/>
    </source>
</evidence>
<keyword evidence="7" id="KW-0679">Respiratory chain</keyword>
<evidence type="ECO:0000256" key="11">
    <source>
        <dbReference type="ARBA" id="ARBA00022989"/>
    </source>
</evidence>
<gene>
    <name evidence="18" type="primary">NDUFB6</name>
</gene>
<accession>A0ABI7X9C8</accession>
<comment type="subcellular location">
    <subcellularLocation>
        <location evidence="2">Mitochondrion inner membrane</location>
        <topology evidence="2">Single-pass membrane protein</topology>
        <orientation evidence="2">Matrix side</orientation>
    </subcellularLocation>
</comment>
<protein>
    <recommendedName>
        <fullName evidence="5">NADH dehydrogenase [ubiquinone] 1 beta subcomplex subunit 6</fullName>
    </recommendedName>
    <alternativeName>
        <fullName evidence="16">Complex I-B17</fullName>
    </alternativeName>
    <alternativeName>
        <fullName evidence="15">NADH-ubiquinone oxidoreductase B17 subunit</fullName>
    </alternativeName>
</protein>
<evidence type="ECO:0000256" key="5">
    <source>
        <dbReference type="ARBA" id="ARBA00018675"/>
    </source>
</evidence>
<organism evidence="18 19">
    <name type="scientific">Felis catus</name>
    <name type="common">Cat</name>
    <name type="synonym">Felis silvestris catus</name>
    <dbReference type="NCBI Taxonomy" id="9685"/>
    <lineage>
        <taxon>Eukaryota</taxon>
        <taxon>Metazoa</taxon>
        <taxon>Chordata</taxon>
        <taxon>Craniata</taxon>
        <taxon>Vertebrata</taxon>
        <taxon>Euteleostomi</taxon>
        <taxon>Mammalia</taxon>
        <taxon>Eutheria</taxon>
        <taxon>Laurasiatheria</taxon>
        <taxon>Carnivora</taxon>
        <taxon>Feliformia</taxon>
        <taxon>Felidae</taxon>
        <taxon>Felinae</taxon>
        <taxon>Felis</taxon>
    </lineage>
</organism>
<feature type="compositionally biased region" description="Polar residues" evidence="17">
    <location>
        <begin position="86"/>
        <end position="102"/>
    </location>
</feature>
<dbReference type="PANTHER" id="PTHR15083">
    <property type="entry name" value="NADH DEHYDROGENASE [UBIQUINONE] 1 BETA SUBCOMPLEX SUBUNIT 6"/>
    <property type="match status" value="1"/>
</dbReference>
<evidence type="ECO:0000256" key="1">
    <source>
        <dbReference type="ARBA" id="ARBA00003195"/>
    </source>
</evidence>
<keyword evidence="13" id="KW-0496">Mitochondrion</keyword>
<evidence type="ECO:0000256" key="8">
    <source>
        <dbReference type="ARBA" id="ARBA00022692"/>
    </source>
</evidence>
<keyword evidence="11" id="KW-1133">Transmembrane helix</keyword>
<proteinExistence type="inferred from homology"/>
<keyword evidence="19" id="KW-1185">Reference proteome</keyword>
<evidence type="ECO:0000256" key="14">
    <source>
        <dbReference type="ARBA" id="ARBA00023136"/>
    </source>
</evidence>
<comment type="similarity">
    <text evidence="3">Belongs to the complex I NDUFB6 subunit family.</text>
</comment>
<evidence type="ECO:0000256" key="7">
    <source>
        <dbReference type="ARBA" id="ARBA00022660"/>
    </source>
</evidence>
<evidence type="ECO:0000256" key="15">
    <source>
        <dbReference type="ARBA" id="ARBA00029949"/>
    </source>
</evidence>
<dbReference type="Pfam" id="PF09782">
    <property type="entry name" value="NDUF_B6"/>
    <property type="match status" value="1"/>
</dbReference>
<evidence type="ECO:0000256" key="12">
    <source>
        <dbReference type="ARBA" id="ARBA00022990"/>
    </source>
</evidence>
<evidence type="ECO:0000256" key="16">
    <source>
        <dbReference type="ARBA" id="ARBA00030214"/>
    </source>
</evidence>
<feature type="region of interest" description="Disordered" evidence="17">
    <location>
        <begin position="58"/>
        <end position="102"/>
    </location>
</feature>
<feature type="compositionally biased region" description="Basic and acidic residues" evidence="17">
    <location>
        <begin position="59"/>
        <end position="76"/>
    </location>
</feature>
<evidence type="ECO:0000256" key="3">
    <source>
        <dbReference type="ARBA" id="ARBA00007771"/>
    </source>
</evidence>
<comment type="subunit">
    <text evidence="4">Complex I is composed of 45 different subunits.</text>
</comment>
<reference evidence="18 19" key="1">
    <citation type="submission" date="2021-02" db="EMBL/GenBank/DDBJ databases">
        <title>Safari Cat Assemblies.</title>
        <authorList>
            <person name="Bredemeyer K.R."/>
            <person name="Murphy W.J."/>
        </authorList>
    </citation>
    <scope>NUCLEOTIDE SEQUENCE [LARGE SCALE GENOMIC DNA]</scope>
</reference>
<keyword evidence="10" id="KW-0249">Electron transport</keyword>
<sequence>MSGYTPDEKLRLQQLRELRRRWLKDQELSPREPVLPPQRVWPMERFWNKFLQDQAPWKKVRETEHERGRVRERETQNLKQAPGSELSAQSPTWGSNSRTARS</sequence>
<evidence type="ECO:0000256" key="6">
    <source>
        <dbReference type="ARBA" id="ARBA00022448"/>
    </source>
</evidence>
<evidence type="ECO:0000256" key="10">
    <source>
        <dbReference type="ARBA" id="ARBA00022982"/>
    </source>
</evidence>
<comment type="function">
    <text evidence="1">Accessory subunit of the mitochondrial membrane respiratory chain NADH dehydrogenase (Complex I), that is believed not to be involved in catalysis. Complex I functions in the transfer of electrons from NADH to the respiratory chain. The immediate electron acceptor for the enzyme is believed to be ubiquinone.</text>
</comment>
<keyword evidence="9" id="KW-0999">Mitochondrion inner membrane</keyword>
<reference evidence="18" key="2">
    <citation type="submission" date="2025-08" db="UniProtKB">
        <authorList>
            <consortium name="Ensembl"/>
        </authorList>
    </citation>
    <scope>IDENTIFICATION</scope>
    <source>
        <strain evidence="18">breed Abyssinian</strain>
    </source>
</reference>
<evidence type="ECO:0000256" key="4">
    <source>
        <dbReference type="ARBA" id="ARBA00011533"/>
    </source>
</evidence>
<keyword evidence="14" id="KW-0472">Membrane</keyword>
<evidence type="ECO:0000256" key="2">
    <source>
        <dbReference type="ARBA" id="ARBA00004298"/>
    </source>
</evidence>
<evidence type="ECO:0000313" key="18">
    <source>
        <dbReference type="Ensembl" id="ENSFCTP00005019066.1"/>
    </source>
</evidence>
<evidence type="ECO:0000256" key="13">
    <source>
        <dbReference type="ARBA" id="ARBA00023128"/>
    </source>
</evidence>
<dbReference type="Proteomes" id="UP000823872">
    <property type="component" value="Chromosome D4"/>
</dbReference>
<keyword evidence="8" id="KW-0812">Transmembrane</keyword>
<keyword evidence="6" id="KW-0813">Transport</keyword>
<dbReference type="PANTHER" id="PTHR15083:SF0">
    <property type="entry name" value="NADH DEHYDROGENASE [UBIQUINONE] 1 BETA SUBCOMPLEX SUBUNIT 6"/>
    <property type="match status" value="1"/>
</dbReference>
<dbReference type="InterPro" id="IPR019174">
    <property type="entry name" value="NADH_DH_b-subcmplx_su6"/>
</dbReference>
<name>A0ABI7X9C8_FELCA</name>
<keyword evidence="12" id="KW-0007">Acetylation</keyword>
<reference evidence="18" key="3">
    <citation type="submission" date="2025-09" db="UniProtKB">
        <authorList>
            <consortium name="Ensembl"/>
        </authorList>
    </citation>
    <scope>IDENTIFICATION</scope>
    <source>
        <strain evidence="18">breed Abyssinian</strain>
    </source>
</reference>
<evidence type="ECO:0000256" key="9">
    <source>
        <dbReference type="ARBA" id="ARBA00022792"/>
    </source>
</evidence>
<evidence type="ECO:0000256" key="17">
    <source>
        <dbReference type="SAM" id="MobiDB-lite"/>
    </source>
</evidence>
<dbReference type="Ensembl" id="ENSFCTT00005029140.1">
    <property type="protein sequence ID" value="ENSFCTP00005019066.1"/>
    <property type="gene ID" value="ENSFCTG00005010425.1"/>
</dbReference>
<dbReference type="GeneTree" id="ENSGT00950000185824"/>